<evidence type="ECO:0000313" key="2">
    <source>
        <dbReference type="Proteomes" id="UP000077248"/>
    </source>
</evidence>
<dbReference type="RefSeq" id="XP_018380397.1">
    <property type="nucleotide sequence ID" value="XM_018531874.1"/>
</dbReference>
<protein>
    <submittedName>
        <fullName evidence="1">Uncharacterized protein</fullName>
    </submittedName>
</protein>
<name>A0A177D619_ALTAL</name>
<accession>A0A177D619</accession>
<dbReference type="VEuPathDB" id="FungiDB:CC77DRAFT_485798"/>
<gene>
    <name evidence="1" type="ORF">CC77DRAFT_485798</name>
</gene>
<dbReference type="KEGG" id="aalt:CC77DRAFT_485798"/>
<dbReference type="AlphaFoldDB" id="A0A177D619"/>
<evidence type="ECO:0000313" key="1">
    <source>
        <dbReference type="EMBL" id="OAG14976.1"/>
    </source>
</evidence>
<reference evidence="1 2" key="1">
    <citation type="submission" date="2016-05" db="EMBL/GenBank/DDBJ databases">
        <title>Comparative analysis of secretome profiles of manganese(II)-oxidizing ascomycete fungi.</title>
        <authorList>
            <consortium name="DOE Joint Genome Institute"/>
            <person name="Zeiner C.A."/>
            <person name="Purvine S.O."/>
            <person name="Zink E.M."/>
            <person name="Wu S."/>
            <person name="Pasa-Tolic L."/>
            <person name="Chaput D.L."/>
            <person name="Haridas S."/>
            <person name="Grigoriev I.V."/>
            <person name="Santelli C.M."/>
            <person name="Hansel C.M."/>
        </authorList>
    </citation>
    <scope>NUCLEOTIDE SEQUENCE [LARGE SCALE GENOMIC DNA]</scope>
    <source>
        <strain evidence="1 2">SRC1lrK2f</strain>
    </source>
</reference>
<dbReference type="EMBL" id="KV441496">
    <property type="protein sequence ID" value="OAG14976.1"/>
    <property type="molecule type" value="Genomic_DNA"/>
</dbReference>
<dbReference type="GeneID" id="29117468"/>
<keyword evidence="2" id="KW-1185">Reference proteome</keyword>
<dbReference type="Proteomes" id="UP000077248">
    <property type="component" value="Unassembled WGS sequence"/>
</dbReference>
<sequence>MQPSPWMRLWLWGVIEQVQPSQTLSPTFCPSHPSICNSQLLLHRPTEAVIVADSTHQSHISTRTSTIMRGLGDCSSGYKHHGAACVALFSYLPMGPTRERV</sequence>
<organism evidence="1 2">
    <name type="scientific">Alternaria alternata</name>
    <name type="common">Alternaria rot fungus</name>
    <name type="synonym">Torula alternata</name>
    <dbReference type="NCBI Taxonomy" id="5599"/>
    <lineage>
        <taxon>Eukaryota</taxon>
        <taxon>Fungi</taxon>
        <taxon>Dikarya</taxon>
        <taxon>Ascomycota</taxon>
        <taxon>Pezizomycotina</taxon>
        <taxon>Dothideomycetes</taxon>
        <taxon>Pleosporomycetidae</taxon>
        <taxon>Pleosporales</taxon>
        <taxon>Pleosporineae</taxon>
        <taxon>Pleosporaceae</taxon>
        <taxon>Alternaria</taxon>
        <taxon>Alternaria sect. Alternaria</taxon>
        <taxon>Alternaria alternata complex</taxon>
    </lineage>
</organism>
<proteinExistence type="predicted"/>